<evidence type="ECO:0000313" key="7">
    <source>
        <dbReference type="EMBL" id="MPM40636.1"/>
    </source>
</evidence>
<name>A0A644ZIF7_9ZZZZ</name>
<evidence type="ECO:0000256" key="1">
    <source>
        <dbReference type="ARBA" id="ARBA00004141"/>
    </source>
</evidence>
<keyword evidence="4 6" id="KW-1133">Transmembrane helix</keyword>
<feature type="transmembrane region" description="Helical" evidence="6">
    <location>
        <begin position="248"/>
        <end position="268"/>
    </location>
</feature>
<feature type="transmembrane region" description="Helical" evidence="6">
    <location>
        <begin position="89"/>
        <end position="112"/>
    </location>
</feature>
<gene>
    <name evidence="7" type="primary">znuB_14</name>
    <name evidence="7" type="ORF">SDC9_87280</name>
</gene>
<evidence type="ECO:0000256" key="3">
    <source>
        <dbReference type="ARBA" id="ARBA00022692"/>
    </source>
</evidence>
<feature type="transmembrane region" description="Helical" evidence="6">
    <location>
        <begin position="164"/>
        <end position="187"/>
    </location>
</feature>
<comment type="similarity">
    <text evidence="2">Belongs to the ABC-3 integral membrane protein family.</text>
</comment>
<feature type="transmembrane region" description="Helical" evidence="6">
    <location>
        <begin position="51"/>
        <end position="77"/>
    </location>
</feature>
<dbReference type="GO" id="GO:0010043">
    <property type="term" value="P:response to zinc ion"/>
    <property type="evidence" value="ECO:0007669"/>
    <property type="project" value="TreeGrafter"/>
</dbReference>
<dbReference type="EMBL" id="VSSQ01009073">
    <property type="protein sequence ID" value="MPM40636.1"/>
    <property type="molecule type" value="Genomic_DNA"/>
</dbReference>
<feature type="transmembrane region" description="Helical" evidence="6">
    <location>
        <begin position="221"/>
        <end position="242"/>
    </location>
</feature>
<proteinExistence type="inferred from homology"/>
<protein>
    <submittedName>
        <fullName evidence="7">High-affinity zinc uptake system membrane protein ZnuB</fullName>
    </submittedName>
</protein>
<feature type="transmembrane region" description="Helical" evidence="6">
    <location>
        <begin position="193"/>
        <end position="214"/>
    </location>
</feature>
<dbReference type="GO" id="GO:0043190">
    <property type="term" value="C:ATP-binding cassette (ABC) transporter complex"/>
    <property type="evidence" value="ECO:0007669"/>
    <property type="project" value="InterPro"/>
</dbReference>
<comment type="caution">
    <text evidence="7">The sequence shown here is derived from an EMBL/GenBank/DDBJ whole genome shotgun (WGS) entry which is preliminary data.</text>
</comment>
<dbReference type="SUPFAM" id="SSF81345">
    <property type="entry name" value="ABC transporter involved in vitamin B12 uptake, BtuC"/>
    <property type="match status" value="1"/>
</dbReference>
<dbReference type="PANTHER" id="PTHR30477:SF0">
    <property type="entry name" value="METAL TRANSPORT SYSTEM MEMBRANE PROTEIN TM_0125-RELATED"/>
    <property type="match status" value="1"/>
</dbReference>
<dbReference type="InterPro" id="IPR037294">
    <property type="entry name" value="ABC_BtuC-like"/>
</dbReference>
<dbReference type="Pfam" id="PF00950">
    <property type="entry name" value="ABC-3"/>
    <property type="match status" value="1"/>
</dbReference>
<keyword evidence="5 6" id="KW-0472">Membrane</keyword>
<accession>A0A644ZIF7</accession>
<keyword evidence="3 6" id="KW-0812">Transmembrane</keyword>
<evidence type="ECO:0000256" key="4">
    <source>
        <dbReference type="ARBA" id="ARBA00022989"/>
    </source>
</evidence>
<feature type="transmembrane region" description="Helical" evidence="6">
    <location>
        <begin position="132"/>
        <end position="152"/>
    </location>
</feature>
<dbReference type="GO" id="GO:0055085">
    <property type="term" value="P:transmembrane transport"/>
    <property type="evidence" value="ECO:0007669"/>
    <property type="project" value="InterPro"/>
</dbReference>
<evidence type="ECO:0000256" key="5">
    <source>
        <dbReference type="ARBA" id="ARBA00023136"/>
    </source>
</evidence>
<feature type="transmembrane region" description="Helical" evidence="6">
    <location>
        <begin position="16"/>
        <end position="39"/>
    </location>
</feature>
<reference evidence="7" key="1">
    <citation type="submission" date="2019-08" db="EMBL/GenBank/DDBJ databases">
        <authorList>
            <person name="Kucharzyk K."/>
            <person name="Murdoch R.W."/>
            <person name="Higgins S."/>
            <person name="Loffler F."/>
        </authorList>
    </citation>
    <scope>NUCLEOTIDE SEQUENCE</scope>
</reference>
<dbReference type="Gene3D" id="1.10.3470.10">
    <property type="entry name" value="ABC transporter involved in vitamin B12 uptake, BtuC"/>
    <property type="match status" value="1"/>
</dbReference>
<sequence length="285" mass="29280">MTILTDILAYEFMRRAFLVGLLLAVVIPCVGVIVVLRRLSMLGDALSHTALAGVAAGLVAGINPILGAIAASTAAALGIEAIRKRFPRYAELSIAIILSAGVGLAGVLSGLVPGSANFNSFLFGSIVAISDFELLLVCGVGGAVLLTFALLYKELFYLAMDERAARLAGVPVGAVNFIFTILTAAAVSVAGRTVGALIVSSLMVLPVACAIQLARSYRQTVLLSVGFGVFFMMSGLCVAYYARLKPGGTIVLVGVACLLLILLLKSLLTAVARAAARGAAAHSGR</sequence>
<dbReference type="InterPro" id="IPR001626">
    <property type="entry name" value="ABC_TroCD"/>
</dbReference>
<dbReference type="AlphaFoldDB" id="A0A644ZIF7"/>
<organism evidence="7">
    <name type="scientific">bioreactor metagenome</name>
    <dbReference type="NCBI Taxonomy" id="1076179"/>
    <lineage>
        <taxon>unclassified sequences</taxon>
        <taxon>metagenomes</taxon>
        <taxon>ecological metagenomes</taxon>
    </lineage>
</organism>
<evidence type="ECO:0000256" key="6">
    <source>
        <dbReference type="SAM" id="Phobius"/>
    </source>
</evidence>
<comment type="subcellular location">
    <subcellularLocation>
        <location evidence="1">Membrane</location>
        <topology evidence="1">Multi-pass membrane protein</topology>
    </subcellularLocation>
</comment>
<dbReference type="PANTHER" id="PTHR30477">
    <property type="entry name" value="ABC-TRANSPORTER METAL-BINDING PROTEIN"/>
    <property type="match status" value="1"/>
</dbReference>
<evidence type="ECO:0000256" key="2">
    <source>
        <dbReference type="ARBA" id="ARBA00008034"/>
    </source>
</evidence>